<feature type="transmembrane region" description="Helical" evidence="1">
    <location>
        <begin position="171"/>
        <end position="190"/>
    </location>
</feature>
<dbReference type="PANTHER" id="PTHR44757:SF2">
    <property type="entry name" value="BIOFILM ARCHITECTURE MAINTENANCE PROTEIN MBAA"/>
    <property type="match status" value="1"/>
</dbReference>
<feature type="transmembrane region" description="Helical" evidence="1">
    <location>
        <begin position="122"/>
        <end position="142"/>
    </location>
</feature>
<dbReference type="PROSITE" id="PS50887">
    <property type="entry name" value="GGDEF"/>
    <property type="match status" value="1"/>
</dbReference>
<feature type="transmembrane region" description="Helical" evidence="1">
    <location>
        <begin position="96"/>
        <end position="116"/>
    </location>
</feature>
<feature type="transmembrane region" description="Helical" evidence="1">
    <location>
        <begin position="147"/>
        <end position="165"/>
    </location>
</feature>
<dbReference type="SMART" id="SM00091">
    <property type="entry name" value="PAS"/>
    <property type="match status" value="1"/>
</dbReference>
<organism evidence="4 5">
    <name type="scientific">Sphingomonas ginsenosidivorax</name>
    <dbReference type="NCBI Taxonomy" id="862135"/>
    <lineage>
        <taxon>Bacteria</taxon>
        <taxon>Pseudomonadati</taxon>
        <taxon>Pseudomonadota</taxon>
        <taxon>Alphaproteobacteria</taxon>
        <taxon>Sphingomonadales</taxon>
        <taxon>Sphingomonadaceae</taxon>
        <taxon>Sphingomonas</taxon>
    </lineage>
</organism>
<dbReference type="Gene3D" id="3.30.70.270">
    <property type="match status" value="1"/>
</dbReference>
<dbReference type="NCBIfam" id="TIGR00254">
    <property type="entry name" value="GGDEF"/>
    <property type="match status" value="1"/>
</dbReference>
<dbReference type="InterPro" id="IPR029787">
    <property type="entry name" value="Nucleotide_cyclase"/>
</dbReference>
<protein>
    <submittedName>
        <fullName evidence="4">Diguanylate cyclase</fullName>
    </submittedName>
</protein>
<keyword evidence="1" id="KW-0472">Membrane</keyword>
<keyword evidence="1" id="KW-1133">Transmembrane helix</keyword>
<dbReference type="InterPro" id="IPR052155">
    <property type="entry name" value="Biofilm_reg_signaling"/>
</dbReference>
<dbReference type="RefSeq" id="WP_147080688.1">
    <property type="nucleotide sequence ID" value="NZ_VOQR01000001.1"/>
</dbReference>
<feature type="transmembrane region" description="Helical" evidence="1">
    <location>
        <begin position="20"/>
        <end position="46"/>
    </location>
</feature>
<proteinExistence type="predicted"/>
<accession>A0A5C6UEB7</accession>
<keyword evidence="1" id="KW-0812">Transmembrane</keyword>
<keyword evidence="5" id="KW-1185">Reference proteome</keyword>
<dbReference type="OrthoDB" id="9812260at2"/>
<evidence type="ECO:0000259" key="2">
    <source>
        <dbReference type="PROSITE" id="PS50113"/>
    </source>
</evidence>
<evidence type="ECO:0000313" key="5">
    <source>
        <dbReference type="Proteomes" id="UP000321250"/>
    </source>
</evidence>
<name>A0A5C6UEB7_9SPHN</name>
<dbReference type="CDD" id="cd01949">
    <property type="entry name" value="GGDEF"/>
    <property type="match status" value="1"/>
</dbReference>
<dbReference type="SUPFAM" id="SSF55073">
    <property type="entry name" value="Nucleotide cyclase"/>
    <property type="match status" value="1"/>
</dbReference>
<dbReference type="InterPro" id="IPR035965">
    <property type="entry name" value="PAS-like_dom_sf"/>
</dbReference>
<dbReference type="InterPro" id="IPR013655">
    <property type="entry name" value="PAS_fold_3"/>
</dbReference>
<feature type="domain" description="GGDEF" evidence="3">
    <location>
        <begin position="238"/>
        <end position="375"/>
    </location>
</feature>
<feature type="transmembrane region" description="Helical" evidence="1">
    <location>
        <begin position="52"/>
        <end position="75"/>
    </location>
</feature>
<dbReference type="FunFam" id="3.30.450.20:FF:000099">
    <property type="entry name" value="Sensory box sensor histidine kinase"/>
    <property type="match status" value="1"/>
</dbReference>
<dbReference type="SMART" id="SM00086">
    <property type="entry name" value="PAC"/>
    <property type="match status" value="1"/>
</dbReference>
<dbReference type="PANTHER" id="PTHR44757">
    <property type="entry name" value="DIGUANYLATE CYCLASE DGCP"/>
    <property type="match status" value="1"/>
</dbReference>
<feature type="domain" description="PAC" evidence="2">
    <location>
        <begin position="467"/>
        <end position="519"/>
    </location>
</feature>
<dbReference type="CDD" id="cd00130">
    <property type="entry name" value="PAS"/>
    <property type="match status" value="1"/>
</dbReference>
<comment type="caution">
    <text evidence="4">The sequence shown here is derived from an EMBL/GenBank/DDBJ whole genome shotgun (WGS) entry which is preliminary data.</text>
</comment>
<dbReference type="EMBL" id="VOQR01000001">
    <property type="protein sequence ID" value="TXC70466.1"/>
    <property type="molecule type" value="Genomic_DNA"/>
</dbReference>
<dbReference type="InterPro" id="IPR000700">
    <property type="entry name" value="PAS-assoc_C"/>
</dbReference>
<dbReference type="InterPro" id="IPR000014">
    <property type="entry name" value="PAS"/>
</dbReference>
<dbReference type="PROSITE" id="PS50113">
    <property type="entry name" value="PAC"/>
    <property type="match status" value="1"/>
</dbReference>
<dbReference type="Gene3D" id="3.30.450.20">
    <property type="entry name" value="PAS domain"/>
    <property type="match status" value="1"/>
</dbReference>
<gene>
    <name evidence="4" type="ORF">FSB78_05550</name>
</gene>
<reference evidence="4 5" key="1">
    <citation type="journal article" date="2013" name="Antonie Van Leeuwenhoek">
        <title>Sphingomonas ginsenosidivorax sp. nov., with the ability to transform ginsenosides.</title>
        <authorList>
            <person name="Jin X.F."/>
            <person name="Kim J.K."/>
            <person name="Liu Q.M."/>
            <person name="Kang M.S."/>
            <person name="He D."/>
            <person name="Jin F.X."/>
            <person name="Kim S.C."/>
            <person name="Im W.T."/>
        </authorList>
    </citation>
    <scope>NUCLEOTIDE SEQUENCE [LARGE SCALE GENOMIC DNA]</scope>
    <source>
        <strain evidence="4 5">KHI67</strain>
    </source>
</reference>
<dbReference type="SMART" id="SM00267">
    <property type="entry name" value="GGDEF"/>
    <property type="match status" value="1"/>
</dbReference>
<dbReference type="InterPro" id="IPR043128">
    <property type="entry name" value="Rev_trsase/Diguanyl_cyclase"/>
</dbReference>
<dbReference type="Pfam" id="PF00990">
    <property type="entry name" value="GGDEF"/>
    <property type="match status" value="1"/>
</dbReference>
<evidence type="ECO:0000256" key="1">
    <source>
        <dbReference type="SAM" id="Phobius"/>
    </source>
</evidence>
<dbReference type="Proteomes" id="UP000321250">
    <property type="component" value="Unassembled WGS sequence"/>
</dbReference>
<dbReference type="InterPro" id="IPR000160">
    <property type="entry name" value="GGDEF_dom"/>
</dbReference>
<dbReference type="Pfam" id="PF08447">
    <property type="entry name" value="PAS_3"/>
    <property type="match status" value="1"/>
</dbReference>
<dbReference type="SUPFAM" id="SSF55785">
    <property type="entry name" value="PYP-like sensor domain (PAS domain)"/>
    <property type="match status" value="1"/>
</dbReference>
<evidence type="ECO:0000313" key="4">
    <source>
        <dbReference type="EMBL" id="TXC70466.1"/>
    </source>
</evidence>
<dbReference type="InterPro" id="IPR001610">
    <property type="entry name" value="PAC"/>
</dbReference>
<sequence>MKAPARTTLRDLPDGTYIELVASLCGTRTPAVIMTVMFLTVGLLTVRASHDGLLACLTGMGAVASAARLAVLIQGRRRPDTADMSLAVARRFERRFALTYWAFAAVFGMFAARVFALPLAEWQMPMGILVVGYAAGAASMIALRPRILVVSLLLAVAPPSGVLLFRDDAGAFVSALILLALLAGGLRSVAQQYRSQSVKTTTRQASARQAMTDPLTGLGNRLALVRAFETHATYAAPGGIAFHYVDLDDFKPVNDRFGHLVGDRLLCLVADRLEACRHPGDVVVRLGGDEFVMVQVDASRDGDVERQTAAIAQALNGPYAIDGVSVVVGASVGSSRYAGPGQTMEALLAAADDALRQDKAARKGHGRHRGAGVDPAVAAGLDAGPRVSDALQDEEARARFLIDGIAKAIWESAPDGLIETDSPSWRAYTGQSYDDWKGYGWLTAIHPDDRLATVQKWRDTVQGQQSVDAEYRLRGHDGTYRWMGVHAVPLRDDSGRIVKWFGINIDIEDRKQAELAGFATADGAPMLKIASG</sequence>
<dbReference type="NCBIfam" id="TIGR00229">
    <property type="entry name" value="sensory_box"/>
    <property type="match status" value="1"/>
</dbReference>
<evidence type="ECO:0000259" key="3">
    <source>
        <dbReference type="PROSITE" id="PS50887"/>
    </source>
</evidence>
<dbReference type="AlphaFoldDB" id="A0A5C6UEB7"/>